<feature type="signal peptide" evidence="2">
    <location>
        <begin position="1"/>
        <end position="30"/>
    </location>
</feature>
<name>A0A847HCV8_9CORY</name>
<proteinExistence type="predicted"/>
<evidence type="ECO:0000313" key="3">
    <source>
        <dbReference type="EMBL" id="NLF91146.1"/>
    </source>
</evidence>
<dbReference type="AlphaFoldDB" id="A0A847HCV8"/>
<keyword evidence="1" id="KW-0812">Transmembrane</keyword>
<sequence length="168" mass="17457">MTFIKRSSLLIGVFVTVLAMVLFTAQGASAKEARGAADGVEGIQVTQLDDGRTRVVVDDEVTFVTFDDVNNSAVVENADGTMANVDMTGFSLEQNVDQLSQSGDGQYTPQSDGLSCTFLMWVVQTVHTAGWGAAIAIVAATGAAGAAALLLMYSLGASGFLAYVSSRC</sequence>
<evidence type="ECO:0000256" key="1">
    <source>
        <dbReference type="SAM" id="Phobius"/>
    </source>
</evidence>
<organism evidence="3 4">
    <name type="scientific">Corynebacterium marinum</name>
    <dbReference type="NCBI Taxonomy" id="349751"/>
    <lineage>
        <taxon>Bacteria</taxon>
        <taxon>Bacillati</taxon>
        <taxon>Actinomycetota</taxon>
        <taxon>Actinomycetes</taxon>
        <taxon>Mycobacteriales</taxon>
        <taxon>Corynebacteriaceae</taxon>
        <taxon>Corynebacterium</taxon>
    </lineage>
</organism>
<accession>A0A847HCV8</accession>
<evidence type="ECO:0008006" key="5">
    <source>
        <dbReference type="Google" id="ProtNLM"/>
    </source>
</evidence>
<keyword evidence="2" id="KW-0732">Signal</keyword>
<reference evidence="3 4" key="1">
    <citation type="journal article" date="2020" name="Biotechnol. Biofuels">
        <title>New insights from the biogas microbiome by comprehensive genome-resolved metagenomics of nearly 1600 species originating from multiple anaerobic digesters.</title>
        <authorList>
            <person name="Campanaro S."/>
            <person name="Treu L."/>
            <person name="Rodriguez-R L.M."/>
            <person name="Kovalovszki A."/>
            <person name="Ziels R.M."/>
            <person name="Maus I."/>
            <person name="Zhu X."/>
            <person name="Kougias P.G."/>
            <person name="Basile A."/>
            <person name="Luo G."/>
            <person name="Schluter A."/>
            <person name="Konstantinidis K.T."/>
            <person name="Angelidaki I."/>
        </authorList>
    </citation>
    <scope>NUCLEOTIDE SEQUENCE [LARGE SCALE GENOMIC DNA]</scope>
    <source>
        <strain evidence="3">AS06rmzACSIP_235</strain>
    </source>
</reference>
<protein>
    <recommendedName>
        <fullName evidence="5">Secreted protein</fullName>
    </recommendedName>
</protein>
<evidence type="ECO:0000256" key="2">
    <source>
        <dbReference type="SAM" id="SignalP"/>
    </source>
</evidence>
<gene>
    <name evidence="3" type="ORF">GX570_07360</name>
</gene>
<dbReference type="Proteomes" id="UP000523614">
    <property type="component" value="Unassembled WGS sequence"/>
</dbReference>
<evidence type="ECO:0000313" key="4">
    <source>
        <dbReference type="Proteomes" id="UP000523614"/>
    </source>
</evidence>
<feature type="chain" id="PRO_5032421628" description="Secreted protein" evidence="2">
    <location>
        <begin position="31"/>
        <end position="168"/>
    </location>
</feature>
<keyword evidence="1" id="KW-1133">Transmembrane helix</keyword>
<keyword evidence="1" id="KW-0472">Membrane</keyword>
<comment type="caution">
    <text evidence="3">The sequence shown here is derived from an EMBL/GenBank/DDBJ whole genome shotgun (WGS) entry which is preliminary data.</text>
</comment>
<dbReference type="RefSeq" id="WP_042620798.1">
    <property type="nucleotide sequence ID" value="NZ_BMLO01000001.1"/>
</dbReference>
<dbReference type="EMBL" id="JAAYYP010000256">
    <property type="protein sequence ID" value="NLF91146.1"/>
    <property type="molecule type" value="Genomic_DNA"/>
</dbReference>
<feature type="transmembrane region" description="Helical" evidence="1">
    <location>
        <begin position="131"/>
        <end position="164"/>
    </location>
</feature>